<feature type="domain" description="Calcineurin-like phosphoesterase" evidence="4">
    <location>
        <begin position="341"/>
        <end position="536"/>
    </location>
</feature>
<keyword evidence="8" id="KW-1185">Reference proteome</keyword>
<keyword evidence="1 3" id="KW-0732">Signal</keyword>
<evidence type="ECO:0000259" key="5">
    <source>
        <dbReference type="Pfam" id="PF16403"/>
    </source>
</evidence>
<keyword evidence="2" id="KW-1133">Transmembrane helix</keyword>
<accession>A0ABQ1REW8</accession>
<dbReference type="Gene3D" id="2.60.120.260">
    <property type="entry name" value="Galactose-binding domain-like"/>
    <property type="match status" value="1"/>
</dbReference>
<dbReference type="Pfam" id="PF16656">
    <property type="entry name" value="Pur_ac_phosph_N"/>
    <property type="match status" value="1"/>
</dbReference>
<evidence type="ECO:0000313" key="7">
    <source>
        <dbReference type="EMBL" id="GGD68236.1"/>
    </source>
</evidence>
<comment type="caution">
    <text evidence="7">The sequence shown here is derived from an EMBL/GenBank/DDBJ whole genome shotgun (WGS) entry which is preliminary data.</text>
</comment>
<evidence type="ECO:0000259" key="6">
    <source>
        <dbReference type="Pfam" id="PF16656"/>
    </source>
</evidence>
<dbReference type="InterPro" id="IPR004843">
    <property type="entry name" value="Calcineurin-like_PHP"/>
</dbReference>
<name>A0ABQ1REW8_9MICO</name>
<dbReference type="InterPro" id="IPR013783">
    <property type="entry name" value="Ig-like_fold"/>
</dbReference>
<dbReference type="PANTHER" id="PTHR45867">
    <property type="entry name" value="PURPLE ACID PHOSPHATASE"/>
    <property type="match status" value="1"/>
</dbReference>
<evidence type="ECO:0000313" key="8">
    <source>
        <dbReference type="Proteomes" id="UP000629365"/>
    </source>
</evidence>
<dbReference type="Pfam" id="PF00149">
    <property type="entry name" value="Metallophos"/>
    <property type="match status" value="1"/>
</dbReference>
<evidence type="ECO:0000256" key="2">
    <source>
        <dbReference type="SAM" id="Phobius"/>
    </source>
</evidence>
<dbReference type="InterPro" id="IPR029052">
    <property type="entry name" value="Metallo-depent_PP-like"/>
</dbReference>
<feature type="domain" description="Pesticidal crystal protein Cry22Aa Ig-like" evidence="5">
    <location>
        <begin position="653"/>
        <end position="715"/>
    </location>
</feature>
<protein>
    <submittedName>
        <fullName evidence="7">Uncharacterized protein</fullName>
    </submittedName>
</protein>
<feature type="signal peptide" evidence="3">
    <location>
        <begin position="1"/>
        <end position="35"/>
    </location>
</feature>
<dbReference type="EMBL" id="BMCM01000001">
    <property type="protein sequence ID" value="GGD68236.1"/>
    <property type="molecule type" value="Genomic_DNA"/>
</dbReference>
<sequence>MPIPRKPLRRAGAGIIAVSLAATACITFSTSAANADELPESFIDTASTTWNYSDTNVDPAAGASDRLVWTGADYDASSWKSAVGAFGAKNGQPTGLGSSFPVTTLLSQYIAGTTDDVPTFHFRTAFDVDSAQLAELSGLTATVTYDDALQVFVNGEKVAGFEDERVEAATETERNLTYAGNSNGDPVTSTFTIDAEDLVEGENTVAVALYQDRISSSDIYFDFKSLTPVVEGEEPATAYSDIVLNIGSDETSRNVTWYTNTDSAQTLQYAKGADATSFPTTGVTTIDAAGAATTSGEFNRRAAITDLEENSSYVYRVGSESAGWSEPSVFTTTAFTGDYEFLFFGDPQIGASGNAQSDGAGWAETLDIATETYPNSELLFSAGDQVNTASSESEYEYYLAPEQMTQIPTVPVNGNHDVGSKAYEQHYTVPNLDPNAGAATSGSSSGGDYWFTYKDVLYVVLNTNSDDDQSHIDFMEKVVAEHGDEASWQVLAFHHSIYSVASHVYDTQIERLRNALPTAISDLGFDLVLQGHDHSYTRSYLIKDGELANAEEVAGQSEISAGEGEVLYVTANSASGSKYYDVKAPDAWYGSVINQEKVRNYSHIEVTGSSITVKTLRSEVHGSDAVNSVVDEVTLVRDDVTAPEITLPENDEIVQGEEFDRLEGVSAADDRDGDLTSSIEVTGTVDVDTLGDYELVYTVSDAAGNAASATRTVTVVDAPVVTPPADEATIAVSGEAVQGGKITFAGKGFTADESVTAVVHSDPVELGQFVVAADGTLSIGWTIPADFATGGHSIVITLADGTTVTGEFTVAAAAAAGGGLATTGAELPLTILGIALIMLIGGGILVARRRLIANRD</sequence>
<reference evidence="8" key="1">
    <citation type="journal article" date="2019" name="Int. J. Syst. Evol. Microbiol.">
        <title>The Global Catalogue of Microorganisms (GCM) 10K type strain sequencing project: providing services to taxonomists for standard genome sequencing and annotation.</title>
        <authorList>
            <consortium name="The Broad Institute Genomics Platform"/>
            <consortium name="The Broad Institute Genome Sequencing Center for Infectious Disease"/>
            <person name="Wu L."/>
            <person name="Ma J."/>
        </authorList>
    </citation>
    <scope>NUCLEOTIDE SEQUENCE [LARGE SCALE GENOMIC DNA]</scope>
    <source>
        <strain evidence="8">CCM 7640</strain>
    </source>
</reference>
<dbReference type="PANTHER" id="PTHR45867:SF3">
    <property type="entry name" value="ACID PHOSPHATASE TYPE 7"/>
    <property type="match status" value="1"/>
</dbReference>
<evidence type="ECO:0000256" key="1">
    <source>
        <dbReference type="ARBA" id="ARBA00022729"/>
    </source>
</evidence>
<feature type="domain" description="Purple acid phosphatase N-terminal" evidence="6">
    <location>
        <begin position="241"/>
        <end position="332"/>
    </location>
</feature>
<dbReference type="Proteomes" id="UP000629365">
    <property type="component" value="Unassembled WGS sequence"/>
</dbReference>
<evidence type="ECO:0000256" key="3">
    <source>
        <dbReference type="SAM" id="SignalP"/>
    </source>
</evidence>
<dbReference type="PROSITE" id="PS51257">
    <property type="entry name" value="PROKAR_LIPOPROTEIN"/>
    <property type="match status" value="1"/>
</dbReference>
<feature type="transmembrane region" description="Helical" evidence="2">
    <location>
        <begin position="827"/>
        <end position="847"/>
    </location>
</feature>
<dbReference type="InterPro" id="IPR032179">
    <property type="entry name" value="Cry22Aa_Ig-like"/>
</dbReference>
<dbReference type="InterPro" id="IPR008963">
    <property type="entry name" value="Purple_acid_Pase-like_N"/>
</dbReference>
<dbReference type="SUPFAM" id="SSF56300">
    <property type="entry name" value="Metallo-dependent phosphatases"/>
    <property type="match status" value="1"/>
</dbReference>
<dbReference type="Gene3D" id="3.60.21.10">
    <property type="match status" value="1"/>
</dbReference>
<dbReference type="SUPFAM" id="SSF49363">
    <property type="entry name" value="Purple acid phosphatase, N-terminal domain"/>
    <property type="match status" value="1"/>
</dbReference>
<keyword evidence="2" id="KW-0472">Membrane</keyword>
<evidence type="ECO:0000259" key="4">
    <source>
        <dbReference type="Pfam" id="PF00149"/>
    </source>
</evidence>
<organism evidence="7 8">
    <name type="scientific">Microbacterium murale</name>
    <dbReference type="NCBI Taxonomy" id="1081040"/>
    <lineage>
        <taxon>Bacteria</taxon>
        <taxon>Bacillati</taxon>
        <taxon>Actinomycetota</taxon>
        <taxon>Actinomycetes</taxon>
        <taxon>Micrococcales</taxon>
        <taxon>Microbacteriaceae</taxon>
        <taxon>Microbacterium</taxon>
    </lineage>
</organism>
<dbReference type="Pfam" id="PF16403">
    <property type="entry name" value="Bact_surface_Ig-like"/>
    <property type="match status" value="1"/>
</dbReference>
<proteinExistence type="predicted"/>
<dbReference type="Gene3D" id="2.60.40.10">
    <property type="entry name" value="Immunoglobulins"/>
    <property type="match status" value="1"/>
</dbReference>
<feature type="chain" id="PRO_5045478820" evidence="3">
    <location>
        <begin position="36"/>
        <end position="856"/>
    </location>
</feature>
<keyword evidence="2" id="KW-0812">Transmembrane</keyword>
<gene>
    <name evidence="7" type="ORF">GCM10007269_09220</name>
</gene>
<dbReference type="InterPro" id="IPR015914">
    <property type="entry name" value="PAPs_N"/>
</dbReference>